<dbReference type="GO" id="GO:0005886">
    <property type="term" value="C:plasma membrane"/>
    <property type="evidence" value="ECO:0007669"/>
    <property type="project" value="TreeGrafter"/>
</dbReference>
<keyword evidence="8" id="KW-1185">Reference proteome</keyword>
<dbReference type="PANTHER" id="PTHR11003:SF330">
    <property type="entry name" value="POTASSIUM CHANNEL DOMAIN-CONTAINING PROTEIN"/>
    <property type="match status" value="1"/>
</dbReference>
<gene>
    <name evidence="7" type="ORF">PHATRDRAFT_42751</name>
</gene>
<evidence type="ECO:0000256" key="5">
    <source>
        <dbReference type="SAM" id="MobiDB-lite"/>
    </source>
</evidence>
<dbReference type="PANTHER" id="PTHR11003">
    <property type="entry name" value="POTASSIUM CHANNEL, SUBFAMILY K"/>
    <property type="match status" value="1"/>
</dbReference>
<dbReference type="AlphaFoldDB" id="B7FPE3"/>
<dbReference type="KEGG" id="pti:PHATRDRAFT_42751"/>
<evidence type="ECO:0000313" key="8">
    <source>
        <dbReference type="Proteomes" id="UP000000759"/>
    </source>
</evidence>
<dbReference type="OrthoDB" id="48488at2759"/>
<dbReference type="EMBL" id="CM000605">
    <property type="protein sequence ID" value="EEC51160.1"/>
    <property type="molecule type" value="Genomic_DNA"/>
</dbReference>
<dbReference type="Proteomes" id="UP000000759">
    <property type="component" value="Chromosome 1"/>
</dbReference>
<dbReference type="HOGENOM" id="CLU_486159_0_0_1"/>
<dbReference type="PaxDb" id="2850-Phatr42751"/>
<proteinExistence type="predicted"/>
<dbReference type="SUPFAM" id="SSF81324">
    <property type="entry name" value="Voltage-gated potassium channels"/>
    <property type="match status" value="2"/>
</dbReference>
<evidence type="ECO:0000256" key="3">
    <source>
        <dbReference type="ARBA" id="ARBA00022989"/>
    </source>
</evidence>
<reference evidence="7 8" key="1">
    <citation type="journal article" date="2008" name="Nature">
        <title>The Phaeodactylum genome reveals the evolutionary history of diatom genomes.</title>
        <authorList>
            <person name="Bowler C."/>
            <person name="Allen A.E."/>
            <person name="Badger J.H."/>
            <person name="Grimwood J."/>
            <person name="Jabbari K."/>
            <person name="Kuo A."/>
            <person name="Maheswari U."/>
            <person name="Martens C."/>
            <person name="Maumus F."/>
            <person name="Otillar R.P."/>
            <person name="Rayko E."/>
            <person name="Salamov A."/>
            <person name="Vandepoele K."/>
            <person name="Beszteri B."/>
            <person name="Gruber A."/>
            <person name="Heijde M."/>
            <person name="Katinka M."/>
            <person name="Mock T."/>
            <person name="Valentin K."/>
            <person name="Verret F."/>
            <person name="Berges J.A."/>
            <person name="Brownlee C."/>
            <person name="Cadoret J.P."/>
            <person name="Chiovitti A."/>
            <person name="Choi C.J."/>
            <person name="Coesel S."/>
            <person name="De Martino A."/>
            <person name="Detter J.C."/>
            <person name="Durkin C."/>
            <person name="Falciatore A."/>
            <person name="Fournet J."/>
            <person name="Haruta M."/>
            <person name="Huysman M.J."/>
            <person name="Jenkins B.D."/>
            <person name="Jiroutova K."/>
            <person name="Jorgensen R.E."/>
            <person name="Joubert Y."/>
            <person name="Kaplan A."/>
            <person name="Kroger N."/>
            <person name="Kroth P.G."/>
            <person name="La Roche J."/>
            <person name="Lindquist E."/>
            <person name="Lommer M."/>
            <person name="Martin-Jezequel V."/>
            <person name="Lopez P.J."/>
            <person name="Lucas S."/>
            <person name="Mangogna M."/>
            <person name="McGinnis K."/>
            <person name="Medlin L.K."/>
            <person name="Montsant A."/>
            <person name="Oudot-Le Secq M.P."/>
            <person name="Napoli C."/>
            <person name="Obornik M."/>
            <person name="Parker M.S."/>
            <person name="Petit J.L."/>
            <person name="Porcel B.M."/>
            <person name="Poulsen N."/>
            <person name="Robison M."/>
            <person name="Rychlewski L."/>
            <person name="Rynearson T.A."/>
            <person name="Schmutz J."/>
            <person name="Shapiro H."/>
            <person name="Siaut M."/>
            <person name="Stanley M."/>
            <person name="Sussman M.R."/>
            <person name="Taylor A.R."/>
            <person name="Vardi A."/>
            <person name="von Dassow P."/>
            <person name="Vyverman W."/>
            <person name="Willis A."/>
            <person name="Wyrwicz L.S."/>
            <person name="Rokhsar D.S."/>
            <person name="Weissenbach J."/>
            <person name="Armbrust E.V."/>
            <person name="Green B.R."/>
            <person name="Van de Peer Y."/>
            <person name="Grigoriev I.V."/>
        </authorList>
    </citation>
    <scope>NUCLEOTIDE SEQUENCE [LARGE SCALE GENOMIC DNA]</scope>
    <source>
        <strain evidence="7 8">CCAP 1055/1</strain>
    </source>
</reference>
<keyword evidence="2 6" id="KW-0812">Transmembrane</keyword>
<comment type="subcellular location">
    <subcellularLocation>
        <location evidence="1">Membrane</location>
        <topology evidence="1">Multi-pass membrane protein</topology>
    </subcellularLocation>
</comment>
<feature type="transmembrane region" description="Helical" evidence="6">
    <location>
        <begin position="386"/>
        <end position="413"/>
    </location>
</feature>
<dbReference type="Gene3D" id="1.10.287.70">
    <property type="match status" value="1"/>
</dbReference>
<dbReference type="InParanoid" id="B7FPE3"/>
<reference evidence="8" key="2">
    <citation type="submission" date="2008-08" db="EMBL/GenBank/DDBJ databases">
        <authorList>
            <consortium name="Diatom Consortium"/>
            <person name="Grigoriev I."/>
            <person name="Grimwood J."/>
            <person name="Kuo A."/>
            <person name="Otillar R.P."/>
            <person name="Salamov A."/>
            <person name="Detter J.C."/>
            <person name="Lindquist E."/>
            <person name="Shapiro H."/>
            <person name="Lucas S."/>
            <person name="Glavina del Rio T."/>
            <person name="Pitluck S."/>
            <person name="Rokhsar D."/>
            <person name="Bowler C."/>
        </authorList>
    </citation>
    <scope>GENOME REANNOTATION</scope>
    <source>
        <strain evidence="8">CCAP 1055/1</strain>
    </source>
</reference>
<dbReference type="GO" id="GO:0015271">
    <property type="term" value="F:outward rectifier potassium channel activity"/>
    <property type="evidence" value="ECO:0007669"/>
    <property type="project" value="TreeGrafter"/>
</dbReference>
<name>B7FPE3_PHATC</name>
<organism evidence="7 8">
    <name type="scientific">Phaeodactylum tricornutum (strain CCAP 1055/1)</name>
    <dbReference type="NCBI Taxonomy" id="556484"/>
    <lineage>
        <taxon>Eukaryota</taxon>
        <taxon>Sar</taxon>
        <taxon>Stramenopiles</taxon>
        <taxon>Ochrophyta</taxon>
        <taxon>Bacillariophyta</taxon>
        <taxon>Bacillariophyceae</taxon>
        <taxon>Bacillariophycidae</taxon>
        <taxon>Naviculales</taxon>
        <taxon>Phaeodactylaceae</taxon>
        <taxon>Phaeodactylum</taxon>
    </lineage>
</organism>
<feature type="transmembrane region" description="Helical" evidence="6">
    <location>
        <begin position="425"/>
        <end position="448"/>
    </location>
</feature>
<keyword evidence="4 6" id="KW-0472">Membrane</keyword>
<keyword evidence="3 6" id="KW-1133">Transmembrane helix</keyword>
<feature type="region of interest" description="Disordered" evidence="5">
    <location>
        <begin position="33"/>
        <end position="53"/>
    </location>
</feature>
<evidence type="ECO:0000256" key="4">
    <source>
        <dbReference type="ARBA" id="ARBA00023136"/>
    </source>
</evidence>
<evidence type="ECO:0000256" key="1">
    <source>
        <dbReference type="ARBA" id="ARBA00004141"/>
    </source>
</evidence>
<dbReference type="InterPro" id="IPR003280">
    <property type="entry name" value="2pore_dom_K_chnl"/>
</dbReference>
<evidence type="ECO:0000256" key="6">
    <source>
        <dbReference type="SAM" id="Phobius"/>
    </source>
</evidence>
<dbReference type="RefSeq" id="XP_002176697.1">
    <property type="nucleotide sequence ID" value="XM_002176661.1"/>
</dbReference>
<feature type="transmembrane region" description="Helical" evidence="6">
    <location>
        <begin position="468"/>
        <end position="485"/>
    </location>
</feature>
<dbReference type="GO" id="GO:0022841">
    <property type="term" value="F:potassium ion leak channel activity"/>
    <property type="evidence" value="ECO:0007669"/>
    <property type="project" value="TreeGrafter"/>
</dbReference>
<feature type="transmembrane region" description="Helical" evidence="6">
    <location>
        <begin position="497"/>
        <end position="517"/>
    </location>
</feature>
<sequence>MKLEQEIRIVSGNADSSAESDILDTHEISIQLSGTTSTNESDHSSFRPSVDDTSVEGCSIEQEDQLPIMKIKDKDNVGSRCYLIFCRGWYGCHGYSRVIEAWPRTSAFVFGVVVPLFTLVAVALLFGFFLSKLEGPPEIEANDHLLAAHTEAETLVTIVSNFTGLLPQLCIKLYFDNHSILELGPALFDRLVDGALDESEDLKVEQLVNRSLLSIDTEELYTYMEACGNDAKPITSFLAERAANASKRVSGDLSFNWVRCYPGADGLGGTGQSDIWATGQSIEEIRPAAQVQHFQRVWELDRQRIYHETLRESLKDPHYRGSAGALRLAAFDYSIAQASGAVGCELNGVSATWFWFTVMTTIGRAQNSIFLGYGNHAPVTDGGRTMIFTLGFMSVILFGAVLSQAGAVVSAILDDSVKRIRLQVLSWPSVSCLIWGSLYYAWMLVIAFVTQQWKVGRLGEAFPFNEGYWFAFISTTTVGLGDVFLEPEVIRGDDLIVFPPLFLIGFVFFAAFLRKFAEMVLFALAKENKKTLIQSLLSRLESTNGLPTVLIAPGMDPDADNERKDPQESIGV</sequence>
<dbReference type="GO" id="GO:0030322">
    <property type="term" value="P:stabilization of membrane potential"/>
    <property type="evidence" value="ECO:0007669"/>
    <property type="project" value="TreeGrafter"/>
</dbReference>
<evidence type="ECO:0000313" key="7">
    <source>
        <dbReference type="EMBL" id="EEC51160.1"/>
    </source>
</evidence>
<dbReference type="eggNOG" id="ENOG502SQK8">
    <property type="taxonomic scope" value="Eukaryota"/>
</dbReference>
<dbReference type="GeneID" id="7196131"/>
<feature type="transmembrane region" description="Helical" evidence="6">
    <location>
        <begin position="107"/>
        <end position="130"/>
    </location>
</feature>
<accession>B7FPE3</accession>
<protein>
    <submittedName>
        <fullName evidence="7">Uncharacterized protein</fullName>
    </submittedName>
</protein>
<evidence type="ECO:0000256" key="2">
    <source>
        <dbReference type="ARBA" id="ARBA00022692"/>
    </source>
</evidence>